<dbReference type="AlphaFoldDB" id="A0A2H9TC71"/>
<dbReference type="EMBL" id="NSIT01000005">
    <property type="protein sequence ID" value="PJE80797.1"/>
    <property type="molecule type" value="Genomic_DNA"/>
</dbReference>
<name>A0A2H9TC71_9ZZZZ</name>
<evidence type="ECO:0000313" key="1">
    <source>
        <dbReference type="EMBL" id="PJE80797.1"/>
    </source>
</evidence>
<reference evidence="1" key="1">
    <citation type="journal article" date="2017" name="Appl. Environ. Microbiol.">
        <title>Molecular characterization of an Endozoicomonas-like organism causing infection in king scallop Pecten maximus L.</title>
        <authorList>
            <person name="Cano I."/>
            <person name="van Aerle R."/>
            <person name="Ross S."/>
            <person name="Verner-Jeffreys D.W."/>
            <person name="Paley R.K."/>
            <person name="Rimmer G."/>
            <person name="Ryder D."/>
            <person name="Hooper P."/>
            <person name="Stone D."/>
            <person name="Feist S.W."/>
        </authorList>
    </citation>
    <scope>NUCLEOTIDE SEQUENCE</scope>
</reference>
<comment type="caution">
    <text evidence="1">The sequence shown here is derived from an EMBL/GenBank/DDBJ whole genome shotgun (WGS) entry which is preliminary data.</text>
</comment>
<gene>
    <name evidence="1" type="ORF">CI610_00222</name>
</gene>
<proteinExistence type="predicted"/>
<sequence>MISLLRNKKNQLRKIRPGTSHKLLSFFSLSLFTFMFTYTCSSYAFNFKQAYHLPGVAAQCLKKTEEKEKEKSYDYVAENLDHIWLVLDNNNVRYFAIAMLERDINNQQNYIRNLFGYSGYNQLFGLSFSHLSHVKEDSSGPFVRECETILQSVTFEQVSEFTDKQLHAPYLHPYKAIKCFFVCIIPPTPLINPAPLLQHISSNYPNSLPHFDF</sequence>
<organism evidence="1">
    <name type="scientific">invertebrate metagenome</name>
    <dbReference type="NCBI Taxonomy" id="1711999"/>
    <lineage>
        <taxon>unclassified sequences</taxon>
        <taxon>metagenomes</taxon>
        <taxon>organismal metagenomes</taxon>
    </lineage>
</organism>
<accession>A0A2H9TC71</accession>
<protein>
    <submittedName>
        <fullName evidence="1">Uncharacterized protein</fullName>
    </submittedName>
</protein>